<dbReference type="InterPro" id="IPR000212">
    <property type="entry name" value="DNA_helicase_UvrD/REP"/>
</dbReference>
<evidence type="ECO:0000256" key="1">
    <source>
        <dbReference type="ARBA" id="ARBA00009922"/>
    </source>
</evidence>
<dbReference type="PATRIC" id="fig|1705578.3.peg.941"/>
<evidence type="ECO:0000256" key="5">
    <source>
        <dbReference type="ARBA" id="ARBA00022840"/>
    </source>
</evidence>
<accession>A0A166SX47</accession>
<dbReference type="InterPro" id="IPR027417">
    <property type="entry name" value="P-loop_NTPase"/>
</dbReference>
<evidence type="ECO:0000256" key="9">
    <source>
        <dbReference type="ARBA" id="ARBA00034808"/>
    </source>
</evidence>
<comment type="similarity">
    <text evidence="1">Belongs to the helicase family. UvrD subfamily.</text>
</comment>
<dbReference type="GO" id="GO:0033202">
    <property type="term" value="C:DNA helicase complex"/>
    <property type="evidence" value="ECO:0007669"/>
    <property type="project" value="TreeGrafter"/>
</dbReference>
<dbReference type="GO" id="GO:0043138">
    <property type="term" value="F:3'-5' DNA helicase activity"/>
    <property type="evidence" value="ECO:0007669"/>
    <property type="project" value="UniProtKB-EC"/>
</dbReference>
<dbReference type="SUPFAM" id="SSF52540">
    <property type="entry name" value="P-loop containing nucleoside triphosphate hydrolases"/>
    <property type="match status" value="1"/>
</dbReference>
<sequence length="737" mass="86202">MNLEVLKTEFKYLRDKVIEKQYKHLDPMQRKAVLNGENNCIVIACPGAGKTQTIINRVDYLCRFGPIYNTEYIPNCLKTDDLQIMKKYLNDDSFKDVIAVNKIERLLNGNKINPQNIIVITFTRAAALNMKNRYISIGNKEKSPFFGTFHSLFYNILKKHNKEINIIDPYKAHEIVKNALMYYLDFIGEEKIKEVLNDISLLKNSETNIDLFKSKIDKSVFLKCFNEYENYKTRNKLMDFDDLQLKVKDMFLNQKSILDSYQNLFKYILVDEFQDSDNLQIELLQLIGSKGFIFAVGDEDQCIYSFRGSKPECMVNFDNYFKDGKKIYLKINYRSVKNIVELSKKIICNNKNRNVKLIENNRKNEGNIYFKVFEREKEQAFFVSNSIKEIINKGKYQYSHIAVFYRTNLESRSIIDAFLKYNIKFKLLDGQYNFYEHFICKDLIAYLRLAVNMCDKNSFMRVINKPFRYIGKVNIKKVIDNRIKENCFDILRRVGDLPIFQLKNITVIERNIKKLNRMKKQDRIDYILDKLDYMDYLKNYCMKLNRDMDELQDIIGEFKEACGEFDSIESFLDNIEKVGQTLEKDEKEGNAVTLSTIHGVKGMEFENVFIINCSEGLIPHANSIQNNLEEERRLFYVGVTRAIDNLTLCYSSTIRKKAVDVSRFIEECGLLNSGELMKNCGLEVGDYVAHKVFGSGKIIDEGDNCLKVLFSDNREIGFDLSVLYNGQLMKDVARKCL</sequence>
<reference evidence="15 17" key="1">
    <citation type="journal article" date="2015" name="Biotechnol. Bioeng.">
        <title>Genome sequence and phenotypic characterization of Caulobacter segnis.</title>
        <authorList>
            <person name="Patel S."/>
            <person name="Fletcher B."/>
            <person name="Scott D.C."/>
            <person name="Ely B."/>
        </authorList>
    </citation>
    <scope>NUCLEOTIDE SEQUENCE [LARGE SCALE GENOMIC DNA]</scope>
    <source>
        <strain evidence="15 17">PS02</strain>
    </source>
</reference>
<dbReference type="GO" id="GO:0000725">
    <property type="term" value="P:recombinational repair"/>
    <property type="evidence" value="ECO:0007669"/>
    <property type="project" value="TreeGrafter"/>
</dbReference>
<keyword evidence="5 11" id="KW-0067">ATP-binding</keyword>
<dbReference type="CDD" id="cd18807">
    <property type="entry name" value="SF1_C_UvrD"/>
    <property type="match status" value="1"/>
</dbReference>
<dbReference type="PANTHER" id="PTHR11070:SF2">
    <property type="entry name" value="ATP-DEPENDENT DNA HELICASE SRS2"/>
    <property type="match status" value="1"/>
</dbReference>
<feature type="domain" description="UvrD-like helicase C-terminal" evidence="14">
    <location>
        <begin position="337"/>
        <end position="602"/>
    </location>
</feature>
<dbReference type="PROSITE" id="PS51217">
    <property type="entry name" value="UVRD_HELICASE_CTER"/>
    <property type="match status" value="1"/>
</dbReference>
<dbReference type="InterPro" id="IPR014016">
    <property type="entry name" value="UvrD-like_ATP-bd"/>
</dbReference>
<keyword evidence="12" id="KW-0175">Coiled coil</keyword>
<dbReference type="AlphaFoldDB" id="A0A166SX47"/>
<evidence type="ECO:0000256" key="7">
    <source>
        <dbReference type="ARBA" id="ARBA00023235"/>
    </source>
</evidence>
<comment type="catalytic activity">
    <reaction evidence="10">
        <text>ATP + H2O = ADP + phosphate + H(+)</text>
        <dbReference type="Rhea" id="RHEA:13065"/>
        <dbReference type="ChEBI" id="CHEBI:15377"/>
        <dbReference type="ChEBI" id="CHEBI:15378"/>
        <dbReference type="ChEBI" id="CHEBI:30616"/>
        <dbReference type="ChEBI" id="CHEBI:43474"/>
        <dbReference type="ChEBI" id="CHEBI:456216"/>
        <dbReference type="EC" id="5.6.2.4"/>
    </reaction>
</comment>
<evidence type="ECO:0000256" key="6">
    <source>
        <dbReference type="ARBA" id="ARBA00023125"/>
    </source>
</evidence>
<dbReference type="PANTHER" id="PTHR11070">
    <property type="entry name" value="UVRD / RECB / PCRA DNA HELICASE FAMILY MEMBER"/>
    <property type="match status" value="1"/>
</dbReference>
<comment type="caution">
    <text evidence="15">The sequence shown here is derived from an EMBL/GenBank/DDBJ whole genome shotgun (WGS) entry which is preliminary data.</text>
</comment>
<dbReference type="InterPro" id="IPR014017">
    <property type="entry name" value="DNA_helicase_UvrD-like_C"/>
</dbReference>
<evidence type="ECO:0000313" key="18">
    <source>
        <dbReference type="Proteomes" id="UP000093694"/>
    </source>
</evidence>
<evidence type="ECO:0000256" key="3">
    <source>
        <dbReference type="ARBA" id="ARBA00022801"/>
    </source>
</evidence>
<evidence type="ECO:0000313" key="17">
    <source>
        <dbReference type="Proteomes" id="UP000077384"/>
    </source>
</evidence>
<keyword evidence="6" id="KW-0238">DNA-binding</keyword>
<keyword evidence="4 11" id="KW-0347">Helicase</keyword>
<evidence type="ECO:0000313" key="15">
    <source>
        <dbReference type="EMBL" id="OAA92890.1"/>
    </source>
</evidence>
<evidence type="ECO:0000256" key="8">
    <source>
        <dbReference type="ARBA" id="ARBA00034617"/>
    </source>
</evidence>
<feature type="coiled-coil region" evidence="12">
    <location>
        <begin position="541"/>
        <end position="588"/>
    </location>
</feature>
<proteinExistence type="inferred from homology"/>
<keyword evidence="2 11" id="KW-0547">Nucleotide-binding</keyword>
<evidence type="ECO:0000256" key="12">
    <source>
        <dbReference type="SAM" id="Coils"/>
    </source>
</evidence>
<gene>
    <name evidence="15" type="primary">yjcD_1</name>
    <name evidence="16" type="ORF">CLCOS_12650</name>
    <name evidence="15" type="ORF">WX73_00559</name>
</gene>
<feature type="binding site" evidence="11">
    <location>
        <begin position="44"/>
        <end position="51"/>
    </location>
    <ligand>
        <name>ATP</name>
        <dbReference type="ChEBI" id="CHEBI:30616"/>
    </ligand>
</feature>
<dbReference type="Proteomes" id="UP000077384">
    <property type="component" value="Unassembled WGS sequence"/>
</dbReference>
<dbReference type="GO" id="GO:0003677">
    <property type="term" value="F:DNA binding"/>
    <property type="evidence" value="ECO:0007669"/>
    <property type="project" value="UniProtKB-KW"/>
</dbReference>
<dbReference type="GO" id="GO:0016787">
    <property type="term" value="F:hydrolase activity"/>
    <property type="evidence" value="ECO:0007669"/>
    <property type="project" value="UniProtKB-UniRule"/>
</dbReference>
<evidence type="ECO:0000259" key="14">
    <source>
        <dbReference type="PROSITE" id="PS51217"/>
    </source>
</evidence>
<dbReference type="Pfam" id="PF00580">
    <property type="entry name" value="UvrD-helicase"/>
    <property type="match status" value="2"/>
</dbReference>
<dbReference type="RefSeq" id="WP_063601314.1">
    <property type="nucleotide sequence ID" value="NZ_LITQ01000016.1"/>
</dbReference>
<dbReference type="InterPro" id="IPR013986">
    <property type="entry name" value="DExx_box_DNA_helicase_dom_sf"/>
</dbReference>
<keyword evidence="18" id="KW-1185">Reference proteome</keyword>
<evidence type="ECO:0000256" key="10">
    <source>
        <dbReference type="ARBA" id="ARBA00048988"/>
    </source>
</evidence>
<evidence type="ECO:0000259" key="13">
    <source>
        <dbReference type="PROSITE" id="PS51198"/>
    </source>
</evidence>
<evidence type="ECO:0000256" key="2">
    <source>
        <dbReference type="ARBA" id="ARBA00022741"/>
    </source>
</evidence>
<dbReference type="GO" id="GO:0005829">
    <property type="term" value="C:cytosol"/>
    <property type="evidence" value="ECO:0007669"/>
    <property type="project" value="TreeGrafter"/>
</dbReference>
<reference evidence="16 18" key="2">
    <citation type="journal article" date="2016" name="Front. Microbiol.">
        <title>Industrial Acetogenic Biocatalysts: A Comparative Metabolic and Genomic Analysis.</title>
        <authorList>
            <person name="Bengelsdorf F."/>
            <person name="Poehlein A."/>
            <person name="Sonja S."/>
            <person name="Erz C."/>
            <person name="Hummel T."/>
            <person name="Hoffmeister S."/>
            <person name="Daniel R."/>
            <person name="Durre P."/>
        </authorList>
    </citation>
    <scope>NUCLEOTIDE SEQUENCE [LARGE SCALE GENOMIC DNA]</scope>
    <source>
        <strain evidence="16 18">PTA-10522</strain>
    </source>
</reference>
<comment type="catalytic activity">
    <reaction evidence="8">
        <text>Couples ATP hydrolysis with the unwinding of duplex DNA by translocating in the 3'-5' direction.</text>
        <dbReference type="EC" id="5.6.2.4"/>
    </reaction>
</comment>
<dbReference type="EC" id="5.6.2.4" evidence="9"/>
<dbReference type="Gene3D" id="3.40.50.300">
    <property type="entry name" value="P-loop containing nucleotide triphosphate hydrolases"/>
    <property type="match status" value="3"/>
</dbReference>
<evidence type="ECO:0000313" key="16">
    <source>
        <dbReference type="EMBL" id="OBR95832.1"/>
    </source>
</evidence>
<dbReference type="CDD" id="cd17932">
    <property type="entry name" value="DEXQc_UvrD"/>
    <property type="match status" value="1"/>
</dbReference>
<dbReference type="PROSITE" id="PS51198">
    <property type="entry name" value="UVRD_HELICASE_ATP_BIND"/>
    <property type="match status" value="1"/>
</dbReference>
<name>A0A166SX47_9CLOT</name>
<dbReference type="Gene3D" id="1.10.10.160">
    <property type="match status" value="1"/>
</dbReference>
<dbReference type="GO" id="GO:0005524">
    <property type="term" value="F:ATP binding"/>
    <property type="evidence" value="ECO:0007669"/>
    <property type="project" value="UniProtKB-UniRule"/>
</dbReference>
<dbReference type="EMBL" id="LROR01000036">
    <property type="protein sequence ID" value="OBR95832.1"/>
    <property type="molecule type" value="Genomic_DNA"/>
</dbReference>
<dbReference type="EMBL" id="LITQ01000016">
    <property type="protein sequence ID" value="OAA92890.1"/>
    <property type="molecule type" value="Genomic_DNA"/>
</dbReference>
<keyword evidence="3 11" id="KW-0378">Hydrolase</keyword>
<organism evidence="15 17">
    <name type="scientific">Clostridium coskatii</name>
    <dbReference type="NCBI Taxonomy" id="1705578"/>
    <lineage>
        <taxon>Bacteria</taxon>
        <taxon>Bacillati</taxon>
        <taxon>Bacillota</taxon>
        <taxon>Clostridia</taxon>
        <taxon>Eubacteriales</taxon>
        <taxon>Clostridiaceae</taxon>
        <taxon>Clostridium</taxon>
    </lineage>
</organism>
<evidence type="ECO:0000256" key="11">
    <source>
        <dbReference type="PROSITE-ProRule" id="PRU00560"/>
    </source>
</evidence>
<protein>
    <recommendedName>
        <fullName evidence="9">DNA 3'-5' helicase</fullName>
        <ecNumber evidence="9">5.6.2.4</ecNumber>
    </recommendedName>
</protein>
<evidence type="ECO:0000256" key="4">
    <source>
        <dbReference type="ARBA" id="ARBA00022806"/>
    </source>
</evidence>
<dbReference type="Pfam" id="PF13361">
    <property type="entry name" value="UvrD_C"/>
    <property type="match status" value="1"/>
</dbReference>
<dbReference type="Gene3D" id="1.10.486.10">
    <property type="entry name" value="PCRA, domain 4"/>
    <property type="match status" value="1"/>
</dbReference>
<feature type="domain" description="UvrD-like helicase ATP-binding" evidence="13">
    <location>
        <begin position="23"/>
        <end position="336"/>
    </location>
</feature>
<keyword evidence="7" id="KW-0413">Isomerase</keyword>
<dbReference type="Proteomes" id="UP000093694">
    <property type="component" value="Unassembled WGS sequence"/>
</dbReference>